<gene>
    <name evidence="1" type="ORF">RPERSI_LOCUS23013</name>
</gene>
<feature type="non-terminal residue" evidence="1">
    <location>
        <position position="1"/>
    </location>
</feature>
<name>A0ACA9RTX9_9GLOM</name>
<organism evidence="1 2">
    <name type="scientific">Racocetra persica</name>
    <dbReference type="NCBI Taxonomy" id="160502"/>
    <lineage>
        <taxon>Eukaryota</taxon>
        <taxon>Fungi</taxon>
        <taxon>Fungi incertae sedis</taxon>
        <taxon>Mucoromycota</taxon>
        <taxon>Glomeromycotina</taxon>
        <taxon>Glomeromycetes</taxon>
        <taxon>Diversisporales</taxon>
        <taxon>Gigasporaceae</taxon>
        <taxon>Racocetra</taxon>
    </lineage>
</organism>
<keyword evidence="2" id="KW-1185">Reference proteome</keyword>
<reference evidence="1" key="1">
    <citation type="submission" date="2021-06" db="EMBL/GenBank/DDBJ databases">
        <authorList>
            <person name="Kallberg Y."/>
            <person name="Tangrot J."/>
            <person name="Rosling A."/>
        </authorList>
    </citation>
    <scope>NUCLEOTIDE SEQUENCE</scope>
    <source>
        <strain evidence="1">MA461A</strain>
    </source>
</reference>
<proteinExistence type="predicted"/>
<comment type="caution">
    <text evidence="1">The sequence shown here is derived from an EMBL/GenBank/DDBJ whole genome shotgun (WGS) entry which is preliminary data.</text>
</comment>
<accession>A0ACA9RTX9</accession>
<sequence>LESKTHQNPDLSLDNQNAFSTELEKPIPLLLLCNANTVTNGHDRKEIIPSLLPSDAKTVTNGHDQNNVYINSVNISESIISSKNDSTSLDISEPGEISKS</sequence>
<evidence type="ECO:0000313" key="2">
    <source>
        <dbReference type="Proteomes" id="UP000789920"/>
    </source>
</evidence>
<dbReference type="EMBL" id="CAJVQC010070911">
    <property type="protein sequence ID" value="CAG8810116.1"/>
    <property type="molecule type" value="Genomic_DNA"/>
</dbReference>
<feature type="non-terminal residue" evidence="1">
    <location>
        <position position="100"/>
    </location>
</feature>
<evidence type="ECO:0000313" key="1">
    <source>
        <dbReference type="EMBL" id="CAG8810116.1"/>
    </source>
</evidence>
<dbReference type="Proteomes" id="UP000789920">
    <property type="component" value="Unassembled WGS sequence"/>
</dbReference>
<protein>
    <submittedName>
        <fullName evidence="1">159_t:CDS:1</fullName>
    </submittedName>
</protein>